<reference evidence="2 3" key="1">
    <citation type="submission" date="2013-11" db="EMBL/GenBank/DDBJ databases">
        <title>The Genome Sequence of Phytophthora parasitica P1976.</title>
        <authorList>
            <consortium name="The Broad Institute Genomics Platform"/>
            <person name="Russ C."/>
            <person name="Tyler B."/>
            <person name="Panabieres F."/>
            <person name="Shan W."/>
            <person name="Tripathy S."/>
            <person name="Grunwald N."/>
            <person name="Machado M."/>
            <person name="Johnson C.S."/>
            <person name="Walker B."/>
            <person name="Young S."/>
            <person name="Zeng Q."/>
            <person name="Gargeya S."/>
            <person name="Fitzgerald M."/>
            <person name="Haas B."/>
            <person name="Abouelleil A."/>
            <person name="Allen A.W."/>
            <person name="Alvarado L."/>
            <person name="Arachchi H.M."/>
            <person name="Berlin A.M."/>
            <person name="Chapman S.B."/>
            <person name="Gainer-Dewar J."/>
            <person name="Goldberg J."/>
            <person name="Griggs A."/>
            <person name="Gujja S."/>
            <person name="Hansen M."/>
            <person name="Howarth C."/>
            <person name="Imamovic A."/>
            <person name="Ireland A."/>
            <person name="Larimer J."/>
            <person name="McCowan C."/>
            <person name="Murphy C."/>
            <person name="Pearson M."/>
            <person name="Poon T.W."/>
            <person name="Priest M."/>
            <person name="Roberts A."/>
            <person name="Saif S."/>
            <person name="Shea T."/>
            <person name="Sisk P."/>
            <person name="Sykes S."/>
            <person name="Wortman J."/>
            <person name="Nusbaum C."/>
            <person name="Birren B."/>
        </authorList>
    </citation>
    <scope>NUCLEOTIDE SEQUENCE [LARGE SCALE GENOMIC DNA]</scope>
    <source>
        <strain evidence="2 3">P1976</strain>
    </source>
</reference>
<feature type="domain" description="PiggyBac transposable element-derived protein" evidence="1">
    <location>
        <begin position="256"/>
        <end position="425"/>
    </location>
</feature>
<evidence type="ECO:0000313" key="3">
    <source>
        <dbReference type="Proteomes" id="UP000028582"/>
    </source>
</evidence>
<dbReference type="OrthoDB" id="127014at2759"/>
<name>A0A080ZMU7_PHYNI</name>
<gene>
    <name evidence="2" type="ORF">F444_15171</name>
</gene>
<evidence type="ECO:0000313" key="2">
    <source>
        <dbReference type="EMBL" id="ETO67958.1"/>
    </source>
</evidence>
<dbReference type="PANTHER" id="PTHR46599:SF3">
    <property type="entry name" value="PIGGYBAC TRANSPOSABLE ELEMENT-DERIVED PROTEIN 4"/>
    <property type="match status" value="1"/>
</dbReference>
<proteinExistence type="predicted"/>
<dbReference type="Proteomes" id="UP000028582">
    <property type="component" value="Unassembled WGS sequence"/>
</dbReference>
<dbReference type="EMBL" id="ANJA01002803">
    <property type="protein sequence ID" value="ETO67958.1"/>
    <property type="molecule type" value="Genomic_DNA"/>
</dbReference>
<organism evidence="2 3">
    <name type="scientific">Phytophthora nicotianae P1976</name>
    <dbReference type="NCBI Taxonomy" id="1317066"/>
    <lineage>
        <taxon>Eukaryota</taxon>
        <taxon>Sar</taxon>
        <taxon>Stramenopiles</taxon>
        <taxon>Oomycota</taxon>
        <taxon>Peronosporomycetes</taxon>
        <taxon>Peronosporales</taxon>
        <taxon>Peronosporaceae</taxon>
        <taxon>Phytophthora</taxon>
    </lineage>
</organism>
<dbReference type="PANTHER" id="PTHR46599">
    <property type="entry name" value="PIGGYBAC TRANSPOSABLE ELEMENT-DERIVED PROTEIN 4"/>
    <property type="match status" value="1"/>
</dbReference>
<dbReference type="InterPro" id="IPR029526">
    <property type="entry name" value="PGBD"/>
</dbReference>
<accession>A0A080ZMU7</accession>
<evidence type="ECO:0000259" key="1">
    <source>
        <dbReference type="Pfam" id="PF13843"/>
    </source>
</evidence>
<protein>
    <recommendedName>
        <fullName evidence="1">PiggyBac transposable element-derived protein domain-containing protein</fullName>
    </recommendedName>
</protein>
<dbReference type="AlphaFoldDB" id="A0A080ZMU7"/>
<comment type="caution">
    <text evidence="2">The sequence shown here is derived from an EMBL/GenBank/DDBJ whole genome shotgun (WGS) entry which is preliminary data.</text>
</comment>
<dbReference type="Pfam" id="PF13843">
    <property type="entry name" value="DDE_Tnp_1_7"/>
    <property type="match status" value="1"/>
</dbReference>
<dbReference type="CDD" id="cd15489">
    <property type="entry name" value="PHD_SF"/>
    <property type="match status" value="1"/>
</dbReference>
<sequence>MGILLLALPPNATHLYQPLDVAVFKPFKSAVTKALESKLLDTADMVLSTTDSIQIACAAYQSTIMECPNNVTSVFASTGLFPALFPNMVKRLKLYTDGGAKGKIGKEGWLKRKQEEIRLEARSEILILPPATEKMIKNARVTVDIGGVLVGNDDLSRKHREATIDIHVLLNDDDDSAEWEFEDSDMEDEIESLLGSEAGGEEETPASESDATVVIPPVHRKLTGNEYIDGLIRESGLHIIRDKEVQSAYADRGELGLFSLFFTRGFRDSLQNWTNTMLKEKGKVEATLFEIDAYIGLEIAMSIIPLTEIKELWSQKLFLGQQDFTKTMARNRFESIRARFQIHAPDSVPVERREQDPLWHSRRVLAQIQKKFTAIAVPVGAISLDEITVRTKARSGAKTFMPSKPDKYGVRFYGVVGWESLYTYSVWDNGSGNRTRTVPVDRYVDVFPSLRTAIFRTLGRNDISVKRKDASALWIAMCGHLSKTFPALSSRRLLVCDNFYTRHNLATTLLAFTDGEMKMLGTVRISLQVKWIGPALDAAKARMDEAPRGSWELVAALDVPTDWGKSHKRAQKKLPPHLKTEGDDPEAIQLCHDLAPLRRWTGEQVLHRQTFQVPATVVAYNLFMNGVDRVDQLRSTNPIRRKEKRLSMSILTWAIDLALINAFALFQKVAGPGAARVTLREFKRRVAEKLTAVQRTRLDKANRKQPAPKEPLNLVLGADNSLHAITPNSRQHSTGKLTCYLCSLRGFSKKALFGCTGCHRGFHVPCFTAFHFRDALTSSSLSVRSAFDALCAATSGDAAAQTRLKKNKTITYLDQLELL</sequence>